<evidence type="ECO:0000313" key="7">
    <source>
        <dbReference type="Proteomes" id="UP000215483"/>
    </source>
</evidence>
<name>A0A233SB44_STRDA</name>
<dbReference type="InterPro" id="IPR039020">
    <property type="entry name" value="PaxB-like"/>
</dbReference>
<dbReference type="PANTHER" id="PTHR42038">
    <property type="match status" value="1"/>
</dbReference>
<feature type="transmembrane region" description="Helical" evidence="5">
    <location>
        <begin position="116"/>
        <end position="136"/>
    </location>
</feature>
<organism evidence="6 7">
    <name type="scientific">Streptomyces diastatochromogenes</name>
    <dbReference type="NCBI Taxonomy" id="42236"/>
    <lineage>
        <taxon>Bacteria</taxon>
        <taxon>Bacillati</taxon>
        <taxon>Actinomycetota</taxon>
        <taxon>Actinomycetes</taxon>
        <taxon>Kitasatosporales</taxon>
        <taxon>Streptomycetaceae</taxon>
        <taxon>Streptomyces</taxon>
    </lineage>
</organism>
<keyword evidence="7" id="KW-1185">Reference proteome</keyword>
<feature type="transmembrane region" description="Helical" evidence="5">
    <location>
        <begin position="148"/>
        <end position="167"/>
    </location>
</feature>
<dbReference type="OrthoDB" id="7825963at2"/>
<feature type="transmembrane region" description="Helical" evidence="5">
    <location>
        <begin position="90"/>
        <end position="110"/>
    </location>
</feature>
<evidence type="ECO:0000256" key="5">
    <source>
        <dbReference type="SAM" id="Phobius"/>
    </source>
</evidence>
<evidence type="ECO:0000256" key="3">
    <source>
        <dbReference type="ARBA" id="ARBA00022989"/>
    </source>
</evidence>
<keyword evidence="2 5" id="KW-0812">Transmembrane</keyword>
<feature type="transmembrane region" description="Helical" evidence="5">
    <location>
        <begin position="6"/>
        <end position="25"/>
    </location>
</feature>
<gene>
    <name evidence="6" type="ORF">BEK98_24935</name>
</gene>
<evidence type="ECO:0000256" key="2">
    <source>
        <dbReference type="ARBA" id="ARBA00022692"/>
    </source>
</evidence>
<dbReference type="EMBL" id="MCGQ01000022">
    <property type="protein sequence ID" value="OXY92887.1"/>
    <property type="molecule type" value="Genomic_DNA"/>
</dbReference>
<comment type="subcellular location">
    <subcellularLocation>
        <location evidence="1">Membrane</location>
        <topology evidence="1">Multi-pass membrane protein</topology>
    </subcellularLocation>
</comment>
<accession>A0A233SB44</accession>
<evidence type="ECO:0000313" key="6">
    <source>
        <dbReference type="EMBL" id="OXY92887.1"/>
    </source>
</evidence>
<feature type="transmembrane region" description="Helical" evidence="5">
    <location>
        <begin position="56"/>
        <end position="78"/>
    </location>
</feature>
<sequence length="221" mass="24071">MHTAFLLGTGFFWSVAYALLIRAGLRERTFGMPVVAFATNISWEFMFAFVRPSSGVMQVINIVWFCFDLAIGYTVVRFGRAEFPYLPDRLFLPALAVLLALAYPGMNYASEQFDEGVGAITAFGSNLAMSGMFLAMLAARRGTRGQSVGIAVTKLLGTACASLSMLTDPDGDPRYDNALMYYLYLGCLLLDLAYVYAVFAVRRAERIVDAGGVPAQSALQG</sequence>
<comment type="caution">
    <text evidence="6">The sequence shown here is derived from an EMBL/GenBank/DDBJ whole genome shotgun (WGS) entry which is preliminary data.</text>
</comment>
<proteinExistence type="predicted"/>
<dbReference type="Proteomes" id="UP000215483">
    <property type="component" value="Unassembled WGS sequence"/>
</dbReference>
<dbReference type="AlphaFoldDB" id="A0A233SB44"/>
<keyword evidence="4 5" id="KW-0472">Membrane</keyword>
<dbReference type="Pfam" id="PF25129">
    <property type="entry name" value="Pyr4-TMTC"/>
    <property type="match status" value="1"/>
</dbReference>
<evidence type="ECO:0000256" key="1">
    <source>
        <dbReference type="ARBA" id="ARBA00004141"/>
    </source>
</evidence>
<reference evidence="6 7" key="1">
    <citation type="submission" date="2016-07" db="EMBL/GenBank/DDBJ databases">
        <title>Draft genome of Streptomyces diastatochromogenes.</title>
        <authorList>
            <person name="Podduturi R."/>
            <person name="Lukassen M.B."/>
            <person name="Clausen N."/>
            <person name="Nielsen J.L."/>
            <person name="Jorgensen N.O."/>
        </authorList>
    </citation>
    <scope>NUCLEOTIDE SEQUENCE [LARGE SCALE GENOMIC DNA]</scope>
    <source>
        <strain evidence="6 7">DSM 40608</strain>
    </source>
</reference>
<feature type="transmembrane region" description="Helical" evidence="5">
    <location>
        <begin position="179"/>
        <end position="199"/>
    </location>
</feature>
<feature type="transmembrane region" description="Helical" evidence="5">
    <location>
        <begin position="32"/>
        <end position="50"/>
    </location>
</feature>
<dbReference type="GO" id="GO:0016020">
    <property type="term" value="C:membrane"/>
    <property type="evidence" value="ECO:0007669"/>
    <property type="project" value="UniProtKB-SubCell"/>
</dbReference>
<evidence type="ECO:0000256" key="4">
    <source>
        <dbReference type="ARBA" id="ARBA00023136"/>
    </source>
</evidence>
<protein>
    <submittedName>
        <fullName evidence="6">Uncharacterized protein</fullName>
    </submittedName>
</protein>
<dbReference type="GO" id="GO:0016829">
    <property type="term" value="F:lyase activity"/>
    <property type="evidence" value="ECO:0007669"/>
    <property type="project" value="InterPro"/>
</dbReference>
<keyword evidence="3 5" id="KW-1133">Transmembrane helix</keyword>
<dbReference type="PANTHER" id="PTHR42038:SF2">
    <property type="entry name" value="TERPENE CYCLASE AUSL"/>
    <property type="match status" value="1"/>
</dbReference>